<reference evidence="9 10" key="1">
    <citation type="submission" date="2018-12" db="EMBL/GenBank/DDBJ databases">
        <title>Lysinibacillus antri sp. nov., isolated from a cave soil.</title>
        <authorList>
            <person name="Narsing Rao M.P."/>
            <person name="Zhang H."/>
            <person name="Dong Z.-Y."/>
            <person name="Niu X.-K."/>
            <person name="Zhang K."/>
            <person name="Fang B.-Z."/>
            <person name="Kang Y.-Q."/>
            <person name="Xiao M."/>
            <person name="Li W.-J."/>
        </authorList>
    </citation>
    <scope>NUCLEOTIDE SEQUENCE [LARGE SCALE GENOMIC DNA]</scope>
    <source>
        <strain evidence="9 10">SYSU K30002</strain>
    </source>
</reference>
<evidence type="ECO:0000313" key="10">
    <source>
        <dbReference type="Proteomes" id="UP000287910"/>
    </source>
</evidence>
<accession>A0A3S0RVB6</accession>
<keyword evidence="2 7" id="KW-0678">Repressor</keyword>
<keyword evidence="6 7" id="KW-0804">Transcription</keyword>
<proteinExistence type="inferred from homology"/>
<dbReference type="NCBIfam" id="NF003996">
    <property type="entry name" value="PRK05472.2-5"/>
    <property type="match status" value="1"/>
</dbReference>
<dbReference type="InterPro" id="IPR058203">
    <property type="entry name" value="Rex_bacilli-type"/>
</dbReference>
<dbReference type="InterPro" id="IPR036291">
    <property type="entry name" value="NAD(P)-bd_dom_sf"/>
</dbReference>
<evidence type="ECO:0000256" key="4">
    <source>
        <dbReference type="ARBA" id="ARBA00023027"/>
    </source>
</evidence>
<keyword evidence="1 7" id="KW-0963">Cytoplasm</keyword>
<dbReference type="RefSeq" id="WP_126659373.1">
    <property type="nucleotide sequence ID" value="NZ_RYYR01000014.1"/>
</dbReference>
<evidence type="ECO:0000256" key="2">
    <source>
        <dbReference type="ARBA" id="ARBA00022491"/>
    </source>
</evidence>
<sequence>MKNELKIPQATTKRLPLYYRFLQNFANEGKRRISSQELSEAIKIDSATIRRDFSYFGALGKKGYGYDVLYLLEFFRQTLDQDEGANVALIGVGNLGNAFLKYNFQKTHNTRIVVAFDSKAPQEGMVINDIPVYHPDRLEEMYHEYNAELAILTVSTRSAQMMTDRLAAINAKGILNFTPVRLNVPDSMKLMNIDLSVELEALIYLIRNRD</sequence>
<dbReference type="InterPro" id="IPR009718">
    <property type="entry name" value="Rex_DNA-bd_C_dom"/>
</dbReference>
<keyword evidence="5 7" id="KW-0238">DNA-binding</keyword>
<dbReference type="SUPFAM" id="SSF46785">
    <property type="entry name" value="Winged helix' DNA-binding domain"/>
    <property type="match status" value="1"/>
</dbReference>
<dbReference type="Gene3D" id="3.40.50.720">
    <property type="entry name" value="NAD(P)-binding Rossmann-like Domain"/>
    <property type="match status" value="1"/>
</dbReference>
<comment type="subunit">
    <text evidence="7">Homodimer.</text>
</comment>
<comment type="function">
    <text evidence="7">Modulates transcription in response to changes in cellular NADH/NAD(+) redox state.</text>
</comment>
<evidence type="ECO:0000313" key="9">
    <source>
        <dbReference type="EMBL" id="RUL51791.1"/>
    </source>
</evidence>
<dbReference type="SUPFAM" id="SSF51735">
    <property type="entry name" value="NAD(P)-binding Rossmann-fold domains"/>
    <property type="match status" value="1"/>
</dbReference>
<dbReference type="InterPro" id="IPR036388">
    <property type="entry name" value="WH-like_DNA-bd_sf"/>
</dbReference>
<dbReference type="HAMAP" id="MF_01131">
    <property type="entry name" value="Rex"/>
    <property type="match status" value="1"/>
</dbReference>
<comment type="caution">
    <text evidence="9">The sequence shown here is derived from an EMBL/GenBank/DDBJ whole genome shotgun (WGS) entry which is preliminary data.</text>
</comment>
<feature type="DNA-binding region" description="H-T-H motif" evidence="7">
    <location>
        <begin position="17"/>
        <end position="56"/>
    </location>
</feature>
<dbReference type="GO" id="GO:0003677">
    <property type="term" value="F:DNA binding"/>
    <property type="evidence" value="ECO:0007669"/>
    <property type="project" value="UniProtKB-UniRule"/>
</dbReference>
<dbReference type="InterPro" id="IPR036390">
    <property type="entry name" value="WH_DNA-bd_sf"/>
</dbReference>
<dbReference type="GO" id="GO:0005737">
    <property type="term" value="C:cytoplasm"/>
    <property type="evidence" value="ECO:0007669"/>
    <property type="project" value="UniProtKB-SubCell"/>
</dbReference>
<evidence type="ECO:0000256" key="1">
    <source>
        <dbReference type="ARBA" id="ARBA00022490"/>
    </source>
</evidence>
<gene>
    <name evidence="7" type="primary">rex</name>
    <name evidence="9" type="ORF">EK386_11810</name>
</gene>
<organism evidence="9 10">
    <name type="scientific">Lysinibacillus antri</name>
    <dbReference type="NCBI Taxonomy" id="2498145"/>
    <lineage>
        <taxon>Bacteria</taxon>
        <taxon>Bacillati</taxon>
        <taxon>Bacillota</taxon>
        <taxon>Bacilli</taxon>
        <taxon>Bacillales</taxon>
        <taxon>Bacillaceae</taxon>
        <taxon>Lysinibacillus</taxon>
    </lineage>
</organism>
<dbReference type="Pfam" id="PF02629">
    <property type="entry name" value="CoA_binding"/>
    <property type="match status" value="1"/>
</dbReference>
<keyword evidence="3 7" id="KW-0805">Transcription regulation</keyword>
<keyword evidence="10" id="KW-1185">Reference proteome</keyword>
<dbReference type="NCBIfam" id="NF003989">
    <property type="entry name" value="PRK05472.1-3"/>
    <property type="match status" value="1"/>
</dbReference>
<dbReference type="EMBL" id="RYYR01000014">
    <property type="protein sequence ID" value="RUL51791.1"/>
    <property type="molecule type" value="Genomic_DNA"/>
</dbReference>
<dbReference type="Gene3D" id="1.10.10.10">
    <property type="entry name" value="Winged helix-like DNA-binding domain superfamily/Winged helix DNA-binding domain"/>
    <property type="match status" value="1"/>
</dbReference>
<dbReference type="GO" id="GO:0003700">
    <property type="term" value="F:DNA-binding transcription factor activity"/>
    <property type="evidence" value="ECO:0007669"/>
    <property type="project" value="UniProtKB-UniRule"/>
</dbReference>
<dbReference type="GO" id="GO:0051775">
    <property type="term" value="P:response to redox state"/>
    <property type="evidence" value="ECO:0007669"/>
    <property type="project" value="InterPro"/>
</dbReference>
<dbReference type="SMART" id="SM00881">
    <property type="entry name" value="CoA_binding"/>
    <property type="match status" value="1"/>
</dbReference>
<comment type="similarity">
    <text evidence="7">Belongs to the transcriptional regulatory Rex family.</text>
</comment>
<dbReference type="PANTHER" id="PTHR35786:SF1">
    <property type="entry name" value="REDOX-SENSING TRANSCRIPTIONAL REPRESSOR REX 1"/>
    <property type="match status" value="1"/>
</dbReference>
<comment type="subcellular location">
    <subcellularLocation>
        <location evidence="7">Cytoplasm</location>
    </subcellularLocation>
</comment>
<dbReference type="NCBIfam" id="NF003995">
    <property type="entry name" value="PRK05472.2-4"/>
    <property type="match status" value="1"/>
</dbReference>
<evidence type="ECO:0000256" key="7">
    <source>
        <dbReference type="HAMAP-Rule" id="MF_01131"/>
    </source>
</evidence>
<dbReference type="GO" id="GO:0045892">
    <property type="term" value="P:negative regulation of DNA-templated transcription"/>
    <property type="evidence" value="ECO:0007669"/>
    <property type="project" value="InterPro"/>
</dbReference>
<evidence type="ECO:0000256" key="6">
    <source>
        <dbReference type="ARBA" id="ARBA00023163"/>
    </source>
</evidence>
<dbReference type="NCBIfam" id="NF003991">
    <property type="entry name" value="PRK05472.1-5"/>
    <property type="match status" value="1"/>
</dbReference>
<evidence type="ECO:0000259" key="8">
    <source>
        <dbReference type="SMART" id="SM00881"/>
    </source>
</evidence>
<name>A0A3S0RVB6_9BACI</name>
<feature type="domain" description="CoA-binding" evidence="8">
    <location>
        <begin position="80"/>
        <end position="181"/>
    </location>
</feature>
<feature type="binding site" evidence="7">
    <location>
        <begin position="91"/>
        <end position="96"/>
    </location>
    <ligand>
        <name>NAD(+)</name>
        <dbReference type="ChEBI" id="CHEBI:57540"/>
    </ligand>
</feature>
<keyword evidence="4 7" id="KW-0520">NAD</keyword>
<evidence type="ECO:0000256" key="3">
    <source>
        <dbReference type="ARBA" id="ARBA00023015"/>
    </source>
</evidence>
<dbReference type="Proteomes" id="UP000287910">
    <property type="component" value="Unassembled WGS sequence"/>
</dbReference>
<dbReference type="InterPro" id="IPR022876">
    <property type="entry name" value="Tscrpt_rep_Rex"/>
</dbReference>
<dbReference type="PANTHER" id="PTHR35786">
    <property type="entry name" value="REDOX-SENSING TRANSCRIPTIONAL REPRESSOR REX"/>
    <property type="match status" value="1"/>
</dbReference>
<dbReference type="Pfam" id="PF06971">
    <property type="entry name" value="Put_DNA-bind_N"/>
    <property type="match status" value="1"/>
</dbReference>
<dbReference type="InterPro" id="IPR003781">
    <property type="entry name" value="CoA-bd"/>
</dbReference>
<evidence type="ECO:0000256" key="5">
    <source>
        <dbReference type="ARBA" id="ARBA00023125"/>
    </source>
</evidence>
<dbReference type="AlphaFoldDB" id="A0A3S0RVB6"/>
<protein>
    <recommendedName>
        <fullName evidence="7">Redox-sensing transcriptional repressor Rex</fullName>
    </recommendedName>
</protein>
<dbReference type="NCBIfam" id="NF003994">
    <property type="entry name" value="PRK05472.2-3"/>
    <property type="match status" value="1"/>
</dbReference>